<protein>
    <recommendedName>
        <fullName evidence="1">DUF4384 domain-containing protein</fullName>
    </recommendedName>
</protein>
<gene>
    <name evidence="2" type="ordered locus">Tery_1104</name>
</gene>
<reference evidence="2" key="1">
    <citation type="submission" date="2006-06" db="EMBL/GenBank/DDBJ databases">
        <title>Complete sequence of Trichodesmium erythraeum IMS101.</title>
        <authorList>
            <consortium name="US DOE Joint Genome Institute"/>
            <person name="Copeland A."/>
            <person name="Lucas S."/>
            <person name="Lapidus A."/>
            <person name="Barry K."/>
            <person name="Detter J.C."/>
            <person name="Glavina del Rio T."/>
            <person name="Hammon N."/>
            <person name="Israni S."/>
            <person name="Dalin E."/>
            <person name="Tice H."/>
            <person name="Pitluck S."/>
            <person name="Kiss H."/>
            <person name="Munk A.C."/>
            <person name="Brettin T."/>
            <person name="Bruce D."/>
            <person name="Han C."/>
            <person name="Tapia R."/>
            <person name="Gilna P."/>
            <person name="Schmutz J."/>
            <person name="Larimer F."/>
            <person name="Land M."/>
            <person name="Hauser L."/>
            <person name="Kyrpides N."/>
            <person name="Kim E."/>
            <person name="Richardson P."/>
        </authorList>
    </citation>
    <scope>NUCLEOTIDE SEQUENCE [LARGE SCALE GENOMIC DNA]</scope>
    <source>
        <strain evidence="2">IMS101</strain>
    </source>
</reference>
<name>Q116V5_TRIEI</name>
<evidence type="ECO:0000259" key="1">
    <source>
        <dbReference type="Pfam" id="PF14326"/>
    </source>
</evidence>
<dbReference type="InterPro" id="IPR025493">
    <property type="entry name" value="DUF4384"/>
</dbReference>
<organism evidence="2">
    <name type="scientific">Trichodesmium erythraeum (strain IMS101)</name>
    <dbReference type="NCBI Taxonomy" id="203124"/>
    <lineage>
        <taxon>Bacteria</taxon>
        <taxon>Bacillati</taxon>
        <taxon>Cyanobacteriota</taxon>
        <taxon>Cyanophyceae</taxon>
        <taxon>Oscillatoriophycideae</taxon>
        <taxon>Oscillatoriales</taxon>
        <taxon>Microcoleaceae</taxon>
        <taxon>Trichodesmium</taxon>
    </lineage>
</organism>
<sequence length="268" mass="30320">MLEESYKNNEAIFLNKIADKLMVKDKTRLVFTERFKIDNDDLNNQKLADVLSSNLLQNASKKATSDIILRDSLKTIFKKLETEGCDFEGAKRDKVKIAKRWLREIIYPWHALKDMATFTDKMGLVIQGITQLDTSKTVSRYPSVIPLNSEVKFEVQLERSGYLTLLKKGASGVFYCLSPSCLASSPIFDGGVASLPMEGAPVNHFKLNGKIGVEEIIAGISHERPNLDWLPAADQLPLLLKGEHLQEFLMYFKAELGSTLWYMHYQVV</sequence>
<dbReference type="Pfam" id="PF14326">
    <property type="entry name" value="DUF4384"/>
    <property type="match status" value="1"/>
</dbReference>
<dbReference type="RefSeq" id="WP_011610855.1">
    <property type="nucleotide sequence ID" value="NC_008312.1"/>
</dbReference>
<accession>Q116V5</accession>
<dbReference type="AlphaFoldDB" id="Q116V5"/>
<evidence type="ECO:0000313" key="2">
    <source>
        <dbReference type="EMBL" id="ABG50469.1"/>
    </source>
</evidence>
<dbReference type="HOGENOM" id="CLU_1065350_0_0_3"/>
<dbReference type="KEGG" id="ter:Tery_1104"/>
<feature type="domain" description="DUF4384" evidence="1">
    <location>
        <begin position="148"/>
        <end position="222"/>
    </location>
</feature>
<proteinExistence type="predicted"/>
<dbReference type="eggNOG" id="COG3655">
    <property type="taxonomic scope" value="Bacteria"/>
</dbReference>
<dbReference type="EMBL" id="CP000393">
    <property type="protein sequence ID" value="ABG50469.1"/>
    <property type="molecule type" value="Genomic_DNA"/>
</dbReference>